<dbReference type="SUPFAM" id="SSF55729">
    <property type="entry name" value="Acyl-CoA N-acyltransferases (Nat)"/>
    <property type="match status" value="1"/>
</dbReference>
<keyword evidence="5" id="KW-1185">Reference proteome</keyword>
<reference evidence="4 5" key="1">
    <citation type="submission" date="2020-02" db="EMBL/GenBank/DDBJ databases">
        <title>Bacillus aquiflavi sp. nov., isolated from yellow water of strong flavor Chinese baijiu in Yibin region of China.</title>
        <authorList>
            <person name="Xie J."/>
        </authorList>
    </citation>
    <scope>NUCLEOTIDE SEQUENCE [LARGE SCALE GENOMIC DNA]</scope>
    <source>
        <strain evidence="4 5">SA4</strain>
    </source>
</reference>
<evidence type="ECO:0000313" key="5">
    <source>
        <dbReference type="Proteomes" id="UP000481043"/>
    </source>
</evidence>
<keyword evidence="2" id="KW-0012">Acyltransferase</keyword>
<feature type="domain" description="N-acetyltransferase" evidence="3">
    <location>
        <begin position="183"/>
        <end position="314"/>
    </location>
</feature>
<dbReference type="GO" id="GO:0016747">
    <property type="term" value="F:acyltransferase activity, transferring groups other than amino-acyl groups"/>
    <property type="evidence" value="ECO:0007669"/>
    <property type="project" value="InterPro"/>
</dbReference>
<dbReference type="Gene3D" id="3.40.630.30">
    <property type="match status" value="1"/>
</dbReference>
<keyword evidence="1 4" id="KW-0808">Transferase</keyword>
<dbReference type="PROSITE" id="PS51186">
    <property type="entry name" value="GNAT"/>
    <property type="match status" value="1"/>
</dbReference>
<dbReference type="InterPro" id="IPR000182">
    <property type="entry name" value="GNAT_dom"/>
</dbReference>
<sequence>MLEREITINANLHTYKIRNYVENDAVEIGSFDFMAMLAYQYNGDYQAENIFCAQDEEGHILGAGHLVPDQTWLLLGKADQPADFIYKLNLDISINHNRPGSERVLEDLFISLVSRAKQLRAEHPTKKISISHTIESDDLEEIDFYLSKGFIVRRNHLIMKRDLTEPIPEQSLPKHIKIINWKMKTQEEEEQYLKAEEAADADGLSWSINTLRWTKAGAEWDTFTAFEGEKVIGSVMTWGLGADRSATESIFVLPEWRRKGVAKAVITEALKFLKKQGKTEATLGVFDENAGAISLYKALGYKMLSINIEFGLEI</sequence>
<organism evidence="4 5">
    <name type="scientific">Bacillus mesophilus</name>
    <dbReference type="NCBI Taxonomy" id="1808955"/>
    <lineage>
        <taxon>Bacteria</taxon>
        <taxon>Bacillati</taxon>
        <taxon>Bacillota</taxon>
        <taxon>Bacilli</taxon>
        <taxon>Bacillales</taxon>
        <taxon>Bacillaceae</taxon>
        <taxon>Bacillus</taxon>
    </lineage>
</organism>
<dbReference type="AlphaFoldDB" id="A0A6M0QAP8"/>
<evidence type="ECO:0000256" key="2">
    <source>
        <dbReference type="ARBA" id="ARBA00023315"/>
    </source>
</evidence>
<evidence type="ECO:0000256" key="1">
    <source>
        <dbReference type="ARBA" id="ARBA00022679"/>
    </source>
</evidence>
<comment type="caution">
    <text evidence="4">The sequence shown here is derived from an EMBL/GenBank/DDBJ whole genome shotgun (WGS) entry which is preliminary data.</text>
</comment>
<evidence type="ECO:0000313" key="4">
    <source>
        <dbReference type="EMBL" id="NEY73317.1"/>
    </source>
</evidence>
<dbReference type="CDD" id="cd04301">
    <property type="entry name" value="NAT_SF"/>
    <property type="match status" value="1"/>
</dbReference>
<name>A0A6M0QAP8_9BACI</name>
<proteinExistence type="predicted"/>
<dbReference type="EMBL" id="JAAIWM010000006">
    <property type="protein sequence ID" value="NEY73317.1"/>
    <property type="molecule type" value="Genomic_DNA"/>
</dbReference>
<accession>A0A6M0QAP8</accession>
<dbReference type="InterPro" id="IPR050680">
    <property type="entry name" value="YpeA/RimI_acetyltransf"/>
</dbReference>
<dbReference type="Pfam" id="PF00583">
    <property type="entry name" value="Acetyltransf_1"/>
    <property type="match status" value="1"/>
</dbReference>
<dbReference type="PANTHER" id="PTHR43420:SF12">
    <property type="entry name" value="N-ACETYLTRANSFERASE DOMAIN-CONTAINING PROTEIN"/>
    <property type="match status" value="1"/>
</dbReference>
<gene>
    <name evidence="4" type="ORF">G4D63_16405</name>
</gene>
<dbReference type="Proteomes" id="UP000481043">
    <property type="component" value="Unassembled WGS sequence"/>
</dbReference>
<evidence type="ECO:0000259" key="3">
    <source>
        <dbReference type="PROSITE" id="PS51186"/>
    </source>
</evidence>
<dbReference type="InterPro" id="IPR016181">
    <property type="entry name" value="Acyl_CoA_acyltransferase"/>
</dbReference>
<dbReference type="PANTHER" id="PTHR43420">
    <property type="entry name" value="ACETYLTRANSFERASE"/>
    <property type="match status" value="1"/>
</dbReference>
<protein>
    <submittedName>
        <fullName evidence="4">GNAT family N-acetyltransferase</fullName>
    </submittedName>
</protein>
<dbReference type="RefSeq" id="WP_163180787.1">
    <property type="nucleotide sequence ID" value="NZ_JAAIWM010000006.1"/>
</dbReference>